<comment type="subcellular location">
    <subcellularLocation>
        <location evidence="11">Cytoplasm</location>
    </subcellularLocation>
</comment>
<feature type="domain" description="FMN-dependent dehydrogenase" evidence="12">
    <location>
        <begin position="152"/>
        <end position="323"/>
    </location>
</feature>
<dbReference type="InterPro" id="IPR011179">
    <property type="entry name" value="IPdP_isomerase"/>
</dbReference>
<dbReference type="InterPro" id="IPR013785">
    <property type="entry name" value="Aldolase_TIM"/>
</dbReference>
<comment type="cofactor">
    <cofactor evidence="11">
        <name>NADPH</name>
        <dbReference type="ChEBI" id="CHEBI:57783"/>
    </cofactor>
</comment>
<dbReference type="NCBIfam" id="TIGR02151">
    <property type="entry name" value="IPP_isom_2"/>
    <property type="match status" value="1"/>
</dbReference>
<name>A0ABS2GXA8_9LACO</name>
<feature type="binding site" evidence="11">
    <location>
        <position position="155"/>
    </location>
    <ligand>
        <name>substrate</name>
    </ligand>
</feature>
<evidence type="ECO:0000256" key="11">
    <source>
        <dbReference type="HAMAP-Rule" id="MF_00354"/>
    </source>
</evidence>
<feature type="binding site" evidence="11">
    <location>
        <position position="125"/>
    </location>
    <ligand>
        <name>FMN</name>
        <dbReference type="ChEBI" id="CHEBI:58210"/>
    </ligand>
</feature>
<dbReference type="InterPro" id="IPR000262">
    <property type="entry name" value="FMN-dep_DH"/>
</dbReference>
<keyword evidence="14" id="KW-1185">Reference proteome</keyword>
<evidence type="ECO:0000313" key="14">
    <source>
        <dbReference type="Proteomes" id="UP000785625"/>
    </source>
</evidence>
<evidence type="ECO:0000256" key="2">
    <source>
        <dbReference type="ARBA" id="ARBA00022490"/>
    </source>
</evidence>
<keyword evidence="9 11" id="KW-0413">Isomerase</keyword>
<dbReference type="PIRSF" id="PIRSF003314">
    <property type="entry name" value="IPP_isomerase"/>
    <property type="match status" value="1"/>
</dbReference>
<comment type="cofactor">
    <cofactor evidence="11">
        <name>Mg(2+)</name>
        <dbReference type="ChEBI" id="CHEBI:18420"/>
    </cofactor>
</comment>
<evidence type="ECO:0000313" key="13">
    <source>
        <dbReference type="EMBL" id="MBM6939971.1"/>
    </source>
</evidence>
<feature type="binding site" evidence="11">
    <location>
        <position position="186"/>
    </location>
    <ligand>
        <name>FMN</name>
        <dbReference type="ChEBI" id="CHEBI:58210"/>
    </ligand>
</feature>
<comment type="caution">
    <text evidence="11">Lacks conserved residue(s) required for the propagation of feature annotation.</text>
</comment>
<keyword evidence="6 11" id="KW-0460">Magnesium</keyword>
<keyword evidence="8 11" id="KW-0414">Isoprene biosynthesis</keyword>
<feature type="binding site" evidence="11">
    <location>
        <position position="211"/>
    </location>
    <ligand>
        <name>FMN</name>
        <dbReference type="ChEBI" id="CHEBI:58210"/>
    </ligand>
</feature>
<keyword evidence="3 11" id="KW-0285">Flavoprotein</keyword>
<keyword evidence="5 11" id="KW-0479">Metal-binding</keyword>
<dbReference type="CDD" id="cd02811">
    <property type="entry name" value="IDI-2_FMN"/>
    <property type="match status" value="1"/>
</dbReference>
<dbReference type="EC" id="5.3.3.2" evidence="11"/>
<comment type="similarity">
    <text evidence="11">Belongs to the IPP isomerase type 2 family.</text>
</comment>
<comment type="function">
    <text evidence="11">Involved in the biosynthesis of isoprenoids. Catalyzes the 1,3-allylic rearrangement of the homoallylic substrate isopentenyl (IPP) to its allylic isomer, dimethylallyl diphosphate (DMAPP).</text>
</comment>
<feature type="binding site" evidence="11">
    <location>
        <position position="96"/>
    </location>
    <ligand>
        <name>FMN</name>
        <dbReference type="ChEBI" id="CHEBI:58210"/>
    </ligand>
</feature>
<dbReference type="PANTHER" id="PTHR43665:SF1">
    <property type="entry name" value="ISOPENTENYL-DIPHOSPHATE DELTA-ISOMERASE"/>
    <property type="match status" value="1"/>
</dbReference>
<dbReference type="PANTHER" id="PTHR43665">
    <property type="entry name" value="ISOPENTENYL-DIPHOSPHATE DELTA-ISOMERASE"/>
    <property type="match status" value="1"/>
</dbReference>
<comment type="caution">
    <text evidence="13">The sequence shown here is derived from an EMBL/GenBank/DDBJ whole genome shotgun (WGS) entry which is preliminary data.</text>
</comment>
<evidence type="ECO:0000256" key="5">
    <source>
        <dbReference type="ARBA" id="ARBA00022723"/>
    </source>
</evidence>
<evidence type="ECO:0000256" key="1">
    <source>
        <dbReference type="ARBA" id="ARBA00001917"/>
    </source>
</evidence>
<dbReference type="EMBL" id="JACJKU010000002">
    <property type="protein sequence ID" value="MBM6939971.1"/>
    <property type="molecule type" value="Genomic_DNA"/>
</dbReference>
<evidence type="ECO:0000256" key="6">
    <source>
        <dbReference type="ARBA" id="ARBA00022842"/>
    </source>
</evidence>
<evidence type="ECO:0000256" key="7">
    <source>
        <dbReference type="ARBA" id="ARBA00022857"/>
    </source>
</evidence>
<dbReference type="Proteomes" id="UP000785625">
    <property type="component" value="Unassembled WGS sequence"/>
</dbReference>
<organism evidence="13 14">
    <name type="scientific">Limosilactobacillus coleohominis</name>
    <dbReference type="NCBI Taxonomy" id="181675"/>
    <lineage>
        <taxon>Bacteria</taxon>
        <taxon>Bacillati</taxon>
        <taxon>Bacillota</taxon>
        <taxon>Bacilli</taxon>
        <taxon>Lactobacillales</taxon>
        <taxon>Lactobacillaceae</taxon>
        <taxon>Limosilactobacillus</taxon>
    </lineage>
</organism>
<feature type="binding site" evidence="11">
    <location>
        <begin position="66"/>
        <end position="68"/>
    </location>
    <ligand>
        <name>FMN</name>
        <dbReference type="ChEBI" id="CHEBI:58210"/>
    </ligand>
</feature>
<dbReference type="Gene3D" id="3.20.20.70">
    <property type="entry name" value="Aldolase class I"/>
    <property type="match status" value="1"/>
</dbReference>
<evidence type="ECO:0000256" key="3">
    <source>
        <dbReference type="ARBA" id="ARBA00022630"/>
    </source>
</evidence>
<protein>
    <recommendedName>
        <fullName evidence="11">Isopentenyl-diphosphate delta-isomerase</fullName>
        <shortName evidence="11">IPP isomerase</shortName>
        <ecNumber evidence="11">5.3.3.2</ecNumber>
    </recommendedName>
    <alternativeName>
        <fullName evidence="11">Isopentenyl diphosphate:dimethylallyl diphosphate isomerase</fullName>
    </alternativeName>
    <alternativeName>
        <fullName evidence="11">Isopentenyl pyrophosphate isomerase</fullName>
    </alternativeName>
    <alternativeName>
        <fullName evidence="11">Type 2 isopentenyl diphosphate isomerase</fullName>
        <shortName evidence="11">IDI-2</shortName>
    </alternativeName>
</protein>
<gene>
    <name evidence="11" type="primary">fni</name>
    <name evidence="13" type="ORF">H5975_00450</name>
</gene>
<sequence length="344" mass="38010">MNVQHANRKNEHLSLAEKFYQSAHHIDQFDQIRLVPNALPEMSTNEVDLSTNVAGLDFQWPFYFEAMTGGSPQAKVINNAFSKVAQQTGLAMATGSLSAIFRVPEYNDSFSIVRKNNPKGLIIANLSANATVEMAQKAIQLIDANALEIHLNVAQEMVMPEGERSIHWIDNIQRLVQSLSVPVIVKEVGFGLSKEIIQKLQAIGVQTVNVSGRGGTNFIQIEDRRNHAHDFNDLYNWGLTTPEALFESHAVNTINIIASGGIASPLDVVKAGVLGAKAVGVAGFFLHQYYKSGEDGLLASVHNWQTEITRIMTMLGCHHFAELPKVPYVLKPELLSYVQQRNLK</sequence>
<dbReference type="GO" id="GO:0004452">
    <property type="term" value="F:isopentenyl-diphosphate delta-isomerase activity"/>
    <property type="evidence" value="ECO:0007669"/>
    <property type="project" value="UniProtKB-EC"/>
</dbReference>
<comment type="catalytic activity">
    <reaction evidence="11">
        <text>isopentenyl diphosphate = dimethylallyl diphosphate</text>
        <dbReference type="Rhea" id="RHEA:23284"/>
        <dbReference type="ChEBI" id="CHEBI:57623"/>
        <dbReference type="ChEBI" id="CHEBI:128769"/>
        <dbReference type="EC" id="5.3.3.2"/>
    </reaction>
</comment>
<feature type="binding site" evidence="11">
    <location>
        <begin position="282"/>
        <end position="283"/>
    </location>
    <ligand>
        <name>FMN</name>
        <dbReference type="ChEBI" id="CHEBI:58210"/>
    </ligand>
</feature>
<dbReference type="HAMAP" id="MF_00354">
    <property type="entry name" value="Idi_2"/>
    <property type="match status" value="1"/>
</dbReference>
<dbReference type="SUPFAM" id="SSF51395">
    <property type="entry name" value="FMN-linked oxidoreductases"/>
    <property type="match status" value="1"/>
</dbReference>
<evidence type="ECO:0000256" key="8">
    <source>
        <dbReference type="ARBA" id="ARBA00023229"/>
    </source>
</evidence>
<reference evidence="13 14" key="1">
    <citation type="journal article" date="2021" name="Sci. Rep.">
        <title>The distribution of antibiotic resistance genes in chicken gut microbiota commensals.</title>
        <authorList>
            <person name="Juricova H."/>
            <person name="Matiasovicova J."/>
            <person name="Kubasova T."/>
            <person name="Cejkova D."/>
            <person name="Rychlik I."/>
        </authorList>
    </citation>
    <scope>NUCLEOTIDE SEQUENCE [LARGE SCALE GENOMIC DNA]</scope>
    <source>
        <strain evidence="13 14">An574</strain>
    </source>
</reference>
<feature type="binding site" evidence="11">
    <location>
        <position position="216"/>
    </location>
    <ligand>
        <name>FMN</name>
        <dbReference type="ChEBI" id="CHEBI:58210"/>
    </ligand>
</feature>
<dbReference type="Pfam" id="PF01070">
    <property type="entry name" value="FMN_dh"/>
    <property type="match status" value="1"/>
</dbReference>
<accession>A0ABS2GXA8</accession>
<evidence type="ECO:0000259" key="12">
    <source>
        <dbReference type="Pfam" id="PF01070"/>
    </source>
</evidence>
<keyword evidence="2 11" id="KW-0963">Cytoplasm</keyword>
<comment type="subunit">
    <text evidence="10 11">Homooctamer. Dimer of tetramers.</text>
</comment>
<proteinExistence type="inferred from homology"/>
<feature type="binding site" evidence="11">
    <location>
        <position position="156"/>
    </location>
    <ligand>
        <name>Mg(2+)</name>
        <dbReference type="ChEBI" id="CHEBI:18420"/>
    </ligand>
</feature>
<keyword evidence="4 11" id="KW-0288">FMN</keyword>
<evidence type="ECO:0000256" key="10">
    <source>
        <dbReference type="ARBA" id="ARBA00025810"/>
    </source>
</evidence>
<dbReference type="RefSeq" id="WP_204784428.1">
    <property type="nucleotide sequence ID" value="NZ_JACJKU010000002.1"/>
</dbReference>
<evidence type="ECO:0000256" key="4">
    <source>
        <dbReference type="ARBA" id="ARBA00022643"/>
    </source>
</evidence>
<evidence type="ECO:0000256" key="9">
    <source>
        <dbReference type="ARBA" id="ARBA00023235"/>
    </source>
</evidence>
<comment type="cofactor">
    <cofactor evidence="1 11">
        <name>FMN</name>
        <dbReference type="ChEBI" id="CHEBI:58210"/>
    </cofactor>
</comment>
<keyword evidence="7 11" id="KW-0521">NADP</keyword>
<feature type="binding site" evidence="11">
    <location>
        <begin position="8"/>
        <end position="9"/>
    </location>
    <ligand>
        <name>substrate</name>
    </ligand>
</feature>